<sequence length="257" mass="27858">MGWRAAGRGRGFHLLSRIAVLSDIHGNLPALEAVIADAGRRGCDVFINLGDSLSGPLWPVETAERLMREDWPTIAGNHERQLLTLERGRMGASDVHAHDVLGECHMTWIAAQPATLAWSPEIFMCHGTPGSDLKHFLHSVGPAGISEASDDEIVRRTGGRPEAFLLCGHTHLPRAITLADGQIVANPGSVGLQAFDDDRPWPYRVEVGDPQARYAIIEDGGIEFVAVDYDHEAAALKAAQEGRDDWALALRTGRLTA</sequence>
<organism evidence="3 4">
    <name type="scientific">Sphingomonas alpina</name>
    <dbReference type="NCBI Taxonomy" id="653931"/>
    <lineage>
        <taxon>Bacteria</taxon>
        <taxon>Pseudomonadati</taxon>
        <taxon>Pseudomonadota</taxon>
        <taxon>Alphaproteobacteria</taxon>
        <taxon>Sphingomonadales</taxon>
        <taxon>Sphingomonadaceae</taxon>
        <taxon>Sphingomonas</taxon>
    </lineage>
</organism>
<dbReference type="InterPro" id="IPR024654">
    <property type="entry name" value="Calcineurin-like_PHP_lpxH"/>
</dbReference>
<dbReference type="PANTHER" id="PTHR42850">
    <property type="entry name" value="METALLOPHOSPHOESTERASE"/>
    <property type="match status" value="1"/>
</dbReference>
<dbReference type="KEGG" id="spap:H3Z74_07575"/>
<dbReference type="InterPro" id="IPR050126">
    <property type="entry name" value="Ap4A_hydrolase"/>
</dbReference>
<proteinExistence type="inferred from homology"/>
<evidence type="ECO:0000313" key="4">
    <source>
        <dbReference type="Proteomes" id="UP000516148"/>
    </source>
</evidence>
<evidence type="ECO:0000259" key="2">
    <source>
        <dbReference type="Pfam" id="PF12850"/>
    </source>
</evidence>
<dbReference type="Proteomes" id="UP000516148">
    <property type="component" value="Chromosome"/>
</dbReference>
<dbReference type="EMBL" id="CP061038">
    <property type="protein sequence ID" value="QNQ11014.1"/>
    <property type="molecule type" value="Genomic_DNA"/>
</dbReference>
<dbReference type="GO" id="GO:0016791">
    <property type="term" value="F:phosphatase activity"/>
    <property type="evidence" value="ECO:0007669"/>
    <property type="project" value="TreeGrafter"/>
</dbReference>
<dbReference type="Pfam" id="PF12850">
    <property type="entry name" value="Metallophos_2"/>
    <property type="match status" value="1"/>
</dbReference>
<name>A0A7H0LMW1_9SPHN</name>
<protein>
    <submittedName>
        <fullName evidence="3">Metallophosphoesterase family protein</fullName>
    </submittedName>
</protein>
<dbReference type="PIRSF" id="PIRSF000883">
    <property type="entry name" value="Pesterase_MJ0912"/>
    <property type="match status" value="1"/>
</dbReference>
<dbReference type="InterPro" id="IPR011152">
    <property type="entry name" value="Pesterase_MJ0912"/>
</dbReference>
<reference evidence="3 4" key="1">
    <citation type="submission" date="2020-09" db="EMBL/GenBank/DDBJ databases">
        <title>Sphingomonas sp., a new species isolated from pork steak.</title>
        <authorList>
            <person name="Heidler von Heilborn D."/>
        </authorList>
    </citation>
    <scope>NUCLEOTIDE SEQUENCE [LARGE SCALE GENOMIC DNA]</scope>
    <source>
        <strain evidence="4">S8-3T</strain>
    </source>
</reference>
<accession>A0A7H0LMW1</accession>
<dbReference type="InterPro" id="IPR029052">
    <property type="entry name" value="Metallo-depent_PP-like"/>
</dbReference>
<keyword evidence="4" id="KW-1185">Reference proteome</keyword>
<feature type="domain" description="Calcineurin-like phosphoesterase" evidence="2">
    <location>
        <begin position="17"/>
        <end position="197"/>
    </location>
</feature>
<dbReference type="Gene3D" id="3.60.21.10">
    <property type="match status" value="1"/>
</dbReference>
<comment type="similarity">
    <text evidence="1">Belongs to the metallophosphoesterase superfamily. YfcE family.</text>
</comment>
<evidence type="ECO:0000313" key="3">
    <source>
        <dbReference type="EMBL" id="QNQ11014.1"/>
    </source>
</evidence>
<dbReference type="GO" id="GO:0005737">
    <property type="term" value="C:cytoplasm"/>
    <property type="evidence" value="ECO:0007669"/>
    <property type="project" value="TreeGrafter"/>
</dbReference>
<gene>
    <name evidence="3" type="ORF">H3Z74_07575</name>
</gene>
<evidence type="ECO:0000256" key="1">
    <source>
        <dbReference type="ARBA" id="ARBA00008950"/>
    </source>
</evidence>
<dbReference type="PANTHER" id="PTHR42850:SF2">
    <property type="entry name" value="BLL5683 PROTEIN"/>
    <property type="match status" value="1"/>
</dbReference>
<dbReference type="AlphaFoldDB" id="A0A7H0LMW1"/>
<dbReference type="SUPFAM" id="SSF56300">
    <property type="entry name" value="Metallo-dependent phosphatases"/>
    <property type="match status" value="1"/>
</dbReference>